<dbReference type="EMBL" id="MAMP01000020">
    <property type="protein sequence ID" value="OES45265.1"/>
    <property type="molecule type" value="Genomic_DNA"/>
</dbReference>
<protein>
    <recommendedName>
        <fullName evidence="4">YqaI-like protein</fullName>
    </recommendedName>
</protein>
<organism evidence="2 3">
    <name type="scientific">Domibacillus iocasae</name>
    <dbReference type="NCBI Taxonomy" id="1714016"/>
    <lineage>
        <taxon>Bacteria</taxon>
        <taxon>Bacillati</taxon>
        <taxon>Bacillota</taxon>
        <taxon>Bacilli</taxon>
        <taxon>Bacillales</taxon>
        <taxon>Bacillaceae</taxon>
        <taxon>Domibacillus</taxon>
    </lineage>
</organism>
<dbReference type="InterPro" id="IPR023118">
    <property type="entry name" value="YqaI_dom_sf"/>
</dbReference>
<dbReference type="Gene3D" id="3.30.40.30">
    <property type="entry name" value="YqaI domain"/>
    <property type="match status" value="1"/>
</dbReference>
<dbReference type="Pfam" id="PF09466">
    <property type="entry name" value="Yqai"/>
    <property type="match status" value="1"/>
</dbReference>
<dbReference type="InterPro" id="IPR018474">
    <property type="entry name" value="Uncharacterised_Yqai"/>
</dbReference>
<keyword evidence="3" id="KW-1185">Reference proteome</keyword>
<evidence type="ECO:0000256" key="1">
    <source>
        <dbReference type="SAM" id="MobiDB-lite"/>
    </source>
</evidence>
<feature type="region of interest" description="Disordered" evidence="1">
    <location>
        <begin position="1"/>
        <end position="24"/>
    </location>
</feature>
<evidence type="ECO:0000313" key="2">
    <source>
        <dbReference type="EMBL" id="OES45265.1"/>
    </source>
</evidence>
<evidence type="ECO:0008006" key="4">
    <source>
        <dbReference type="Google" id="ProtNLM"/>
    </source>
</evidence>
<comment type="caution">
    <text evidence="2">The sequence shown here is derived from an EMBL/GenBank/DDBJ whole genome shotgun (WGS) entry which is preliminary data.</text>
</comment>
<proteinExistence type="predicted"/>
<sequence length="69" mass="7987">MNVEHPEITQIMQTGYPADMQKEPEGTDYFGNEYFAGEEIVITEDNEVIRLESLEDYLIEVKGIRFTKA</sequence>
<dbReference type="SUPFAM" id="SSF160713">
    <property type="entry name" value="YqaI-like"/>
    <property type="match status" value="1"/>
</dbReference>
<dbReference type="STRING" id="1714016.BA724_04450"/>
<accession>A0A1E7DQI8</accession>
<evidence type="ECO:0000313" key="3">
    <source>
        <dbReference type="Proteomes" id="UP000095658"/>
    </source>
</evidence>
<dbReference type="OrthoDB" id="2454838at2"/>
<dbReference type="AlphaFoldDB" id="A0A1E7DQI8"/>
<dbReference type="Proteomes" id="UP000095658">
    <property type="component" value="Unassembled WGS sequence"/>
</dbReference>
<name>A0A1E7DQI8_9BACI</name>
<gene>
    <name evidence="2" type="ORF">BA724_04450</name>
</gene>
<reference evidence="2 3" key="1">
    <citation type="submission" date="2016-06" db="EMBL/GenBank/DDBJ databases">
        <title>Domibacillus iocasae genome sequencing.</title>
        <authorList>
            <person name="Verma A."/>
            <person name="Pal Y."/>
            <person name="Ojha A.K."/>
            <person name="Krishnamurthi S."/>
        </authorList>
    </citation>
    <scope>NUCLEOTIDE SEQUENCE [LARGE SCALE GENOMIC DNA]</scope>
    <source>
        <strain evidence="2 3">DSM 29979</strain>
    </source>
</reference>